<dbReference type="AlphaFoldDB" id="A0A401PBX0"/>
<evidence type="ECO:0000259" key="11">
    <source>
        <dbReference type="Pfam" id="PF08526"/>
    </source>
</evidence>
<comment type="caution">
    <text evidence="13">The sequence shown here is derived from an EMBL/GenBank/DDBJ whole genome shotgun (WGS) entry which is preliminary data.</text>
</comment>
<dbReference type="Gene3D" id="2.60.40.1860">
    <property type="entry name" value="Protein-arginine deiminase, N-terminal domain"/>
    <property type="match status" value="1"/>
</dbReference>
<dbReference type="GO" id="GO:0005634">
    <property type="term" value="C:nucleus"/>
    <property type="evidence" value="ECO:0007669"/>
    <property type="project" value="TreeGrafter"/>
</dbReference>
<dbReference type="EC" id="3.5.3.15" evidence="3 8"/>
<protein>
    <recommendedName>
        <fullName evidence="3 8">Protein-arginine deiminase</fullName>
        <ecNumber evidence="3 8">3.5.3.15</ecNumber>
    </recommendedName>
</protein>
<organism evidence="13 14">
    <name type="scientific">Scyliorhinus torazame</name>
    <name type="common">Cloudy catshark</name>
    <name type="synonym">Catulus torazame</name>
    <dbReference type="NCBI Taxonomy" id="75743"/>
    <lineage>
        <taxon>Eukaryota</taxon>
        <taxon>Metazoa</taxon>
        <taxon>Chordata</taxon>
        <taxon>Craniata</taxon>
        <taxon>Vertebrata</taxon>
        <taxon>Chondrichthyes</taxon>
        <taxon>Elasmobranchii</taxon>
        <taxon>Galeomorphii</taxon>
        <taxon>Galeoidea</taxon>
        <taxon>Carcharhiniformes</taxon>
        <taxon>Scyliorhinidae</taxon>
        <taxon>Scyliorhinus</taxon>
    </lineage>
</organism>
<dbReference type="InterPro" id="IPR038685">
    <property type="entry name" value="PAD_N_sf"/>
</dbReference>
<dbReference type="SUPFAM" id="SSF110083">
    <property type="entry name" value="Peptidylarginine deiminase Pad4, middle domain"/>
    <property type="match status" value="1"/>
</dbReference>
<feature type="active site" evidence="9">
    <location>
        <position position="363"/>
    </location>
</feature>
<feature type="active site" evidence="9">
    <location>
        <position position="482"/>
    </location>
</feature>
<dbReference type="Gene3D" id="3.75.10.10">
    <property type="entry name" value="L-arginine/glycine Amidinotransferase, Chain A"/>
    <property type="match status" value="1"/>
</dbReference>
<dbReference type="OrthoDB" id="5102063at2759"/>
<comment type="function">
    <text evidence="8">Catalyzes the deimination of arginine residues of proteins.</text>
</comment>
<evidence type="ECO:0000259" key="12">
    <source>
        <dbReference type="Pfam" id="PF08527"/>
    </source>
</evidence>
<keyword evidence="4 8" id="KW-0963">Cytoplasm</keyword>
<dbReference type="PANTHER" id="PTHR10837:SF8">
    <property type="entry name" value="PROTEIN-ARGININE DEIMINASE"/>
    <property type="match status" value="1"/>
</dbReference>
<dbReference type="Pfam" id="PF08526">
    <property type="entry name" value="PAD_N"/>
    <property type="match status" value="1"/>
</dbReference>
<evidence type="ECO:0000256" key="1">
    <source>
        <dbReference type="ARBA" id="ARBA00004496"/>
    </source>
</evidence>
<evidence type="ECO:0000256" key="4">
    <source>
        <dbReference type="ARBA" id="ARBA00022490"/>
    </source>
</evidence>
<keyword evidence="14" id="KW-1185">Reference proteome</keyword>
<evidence type="ECO:0000256" key="9">
    <source>
        <dbReference type="PIRSR" id="PIRSR001247-1"/>
    </source>
</evidence>
<dbReference type="Pfam" id="PF03068">
    <property type="entry name" value="PAD"/>
    <property type="match status" value="1"/>
</dbReference>
<comment type="catalytic activity">
    <reaction evidence="7 8">
        <text>L-arginyl-[protein] + H2O = L-citrullyl-[protein] + NH4(+)</text>
        <dbReference type="Rhea" id="RHEA:18089"/>
        <dbReference type="Rhea" id="RHEA-COMP:10532"/>
        <dbReference type="Rhea" id="RHEA-COMP:10588"/>
        <dbReference type="ChEBI" id="CHEBI:15377"/>
        <dbReference type="ChEBI" id="CHEBI:28938"/>
        <dbReference type="ChEBI" id="CHEBI:29965"/>
        <dbReference type="ChEBI" id="CHEBI:83397"/>
        <dbReference type="EC" id="3.5.3.15"/>
    </reaction>
</comment>
<dbReference type="InterPro" id="IPR013733">
    <property type="entry name" value="Prot_Arg_deaminase_cen_dom"/>
</dbReference>
<feature type="active site" evidence="9">
    <location>
        <position position="656"/>
    </location>
</feature>
<evidence type="ECO:0000259" key="10">
    <source>
        <dbReference type="Pfam" id="PF03068"/>
    </source>
</evidence>
<keyword evidence="6 8" id="KW-0106">Calcium</keyword>
<dbReference type="SUPFAM" id="SSF49503">
    <property type="entry name" value="Cupredoxins"/>
    <property type="match status" value="1"/>
</dbReference>
<dbReference type="InterPro" id="IPR013732">
    <property type="entry name" value="PAD_N"/>
</dbReference>
<proteinExistence type="inferred from homology"/>
<evidence type="ECO:0000256" key="6">
    <source>
        <dbReference type="ARBA" id="ARBA00022837"/>
    </source>
</evidence>
<reference evidence="13 14" key="1">
    <citation type="journal article" date="2018" name="Nat. Ecol. Evol.">
        <title>Shark genomes provide insights into elasmobranch evolution and the origin of vertebrates.</title>
        <authorList>
            <person name="Hara Y"/>
            <person name="Yamaguchi K"/>
            <person name="Onimaru K"/>
            <person name="Kadota M"/>
            <person name="Koyanagi M"/>
            <person name="Keeley SD"/>
            <person name="Tatsumi K"/>
            <person name="Tanaka K"/>
            <person name="Motone F"/>
            <person name="Kageyama Y"/>
            <person name="Nozu R"/>
            <person name="Adachi N"/>
            <person name="Nishimura O"/>
            <person name="Nakagawa R"/>
            <person name="Tanegashima C"/>
            <person name="Kiyatake I"/>
            <person name="Matsumoto R"/>
            <person name="Murakumo K"/>
            <person name="Nishida K"/>
            <person name="Terakita A"/>
            <person name="Kuratani S"/>
            <person name="Sato K"/>
            <person name="Hyodo S Kuraku.S."/>
        </authorList>
    </citation>
    <scope>NUCLEOTIDE SEQUENCE [LARGE SCALE GENOMIC DNA]</scope>
</reference>
<dbReference type="InterPro" id="IPR004303">
    <property type="entry name" value="PAD"/>
</dbReference>
<dbReference type="STRING" id="75743.A0A401PBX0"/>
<accession>A0A401PBX0</accession>
<feature type="active site" evidence="9">
    <location>
        <position position="484"/>
    </location>
</feature>
<dbReference type="FunFam" id="3.75.10.10:FF:000003">
    <property type="entry name" value="Protein-arginine deiminase type-2"/>
    <property type="match status" value="1"/>
</dbReference>
<dbReference type="Gene3D" id="2.60.40.1700">
    <property type="entry name" value="Protein-arginine deiminase, central domain"/>
    <property type="match status" value="1"/>
</dbReference>
<evidence type="ECO:0000256" key="3">
    <source>
        <dbReference type="ARBA" id="ARBA00012200"/>
    </source>
</evidence>
<dbReference type="Proteomes" id="UP000288216">
    <property type="component" value="Unassembled WGS sequence"/>
</dbReference>
<comment type="subcellular location">
    <subcellularLocation>
        <location evidence="1 8">Cytoplasm</location>
    </subcellularLocation>
</comment>
<feature type="domain" description="Protein-arginine deiminase (PAD) central" evidence="12">
    <location>
        <begin position="134"/>
        <end position="288"/>
    </location>
</feature>
<gene>
    <name evidence="13" type="ORF">scyTo_0005724</name>
</gene>
<dbReference type="InterPro" id="IPR013530">
    <property type="entry name" value="PAD_C"/>
</dbReference>
<dbReference type="OMA" id="XRCLDWN"/>
<dbReference type="GO" id="GO:0005737">
    <property type="term" value="C:cytoplasm"/>
    <property type="evidence" value="ECO:0007669"/>
    <property type="project" value="UniProtKB-SubCell"/>
</dbReference>
<evidence type="ECO:0000313" key="13">
    <source>
        <dbReference type="EMBL" id="GCB70615.1"/>
    </source>
</evidence>
<evidence type="ECO:0000256" key="8">
    <source>
        <dbReference type="PIRNR" id="PIRNR001247"/>
    </source>
</evidence>
<dbReference type="GO" id="GO:0004668">
    <property type="term" value="F:protein-arginine deiminase activity"/>
    <property type="evidence" value="ECO:0007669"/>
    <property type="project" value="UniProtKB-UniRule"/>
</dbReference>
<comment type="cofactor">
    <cofactor evidence="8">
        <name>Ca(2+)</name>
        <dbReference type="ChEBI" id="CHEBI:29108"/>
    </cofactor>
</comment>
<dbReference type="SUPFAM" id="SSF55909">
    <property type="entry name" value="Pentein"/>
    <property type="match status" value="1"/>
</dbReference>
<dbReference type="PIRSF" id="PIRSF001247">
    <property type="entry name" value="Protein-arginine_deiminase"/>
    <property type="match status" value="1"/>
</dbReference>
<name>A0A401PBX0_SCYTO</name>
<feature type="domain" description="Protein-arginine deiminase C-terminal" evidence="10">
    <location>
        <begin position="297"/>
        <end position="671"/>
    </location>
</feature>
<evidence type="ECO:0000256" key="2">
    <source>
        <dbReference type="ARBA" id="ARBA00008166"/>
    </source>
</evidence>
<dbReference type="EMBL" id="BFAA01001829">
    <property type="protein sequence ID" value="GCB70615.1"/>
    <property type="molecule type" value="Genomic_DNA"/>
</dbReference>
<dbReference type="Pfam" id="PF08527">
    <property type="entry name" value="PAD_M"/>
    <property type="match status" value="1"/>
</dbReference>
<dbReference type="InterPro" id="IPR008972">
    <property type="entry name" value="Cupredoxin"/>
</dbReference>
<evidence type="ECO:0000256" key="7">
    <source>
        <dbReference type="ARBA" id="ARBA00048487"/>
    </source>
</evidence>
<feature type="domain" description="Protein-arginine deiminase (PAD) N-terminal" evidence="11">
    <location>
        <begin position="20"/>
        <end position="131"/>
    </location>
</feature>
<sequence length="674" mass="76535">MADTEYSGVQLHRELQTIAMSKQRTVRLECGKPTQMNYVLGTELSIDVYKPSPPKSQLFEIRFSPGVKCSILDQQHVTPVTEHAVKSVLRKGTILLVRQDKTSKNVNDNKVTVTFYEDKSNNPIDEMTLQFTAVDISLDVDADRDGQVEENHPNKASWSWGPNGHGAILLVNCDKDEAFSSKPDNTDNLVNSLSDLKDMSHMILRTEGPQILQSGYKFQLYVSVSDRYKVQVFLRERGRLLHVLGNQKLSFVTNYTFGKKKYDFFIEGLRFPDKDFDGLVTINLSLLESMTVGEAPIFTDRVVFRMAPWIMTPNTLAPAEVFVCSVAGNEKFLKEFKAVVAKVNCKLTICPEYMNRRDRWIQDEIEFGYIEAPHKYFPVVLDSPRNRELKDFPYQNILGPDFGHVTRTSDVVNSLDSFGNLEVSPPVRVNGKEYPMGRIIIGSAFPTTSDGRNMAKVIRDFLYAQQVQSPVELFSDWLLVGHVDEFMTFIPAPDRKGFRLVLCSPDACCKLFKKLEQEGHGEAQMFEGQNTQSIKINKILGNQKLLEDNVYVQQCVDWNRDVLKKELGLDEEDIIDIPVLFTLDQKHGKAMSFFPDMVNMIVLGKYLGIPKPFGPLINGKCPLELEVRAALEPLGLDCNFIDDFAAYHLLTGEVHCGSNVCRKPFSLKWWNMDM</sequence>
<dbReference type="FunFam" id="2.60.40.1700:FF:000001">
    <property type="entry name" value="Protein-arginine deiminase type-2"/>
    <property type="match status" value="1"/>
</dbReference>
<keyword evidence="5 8" id="KW-0378">Hydrolase</keyword>
<dbReference type="PANTHER" id="PTHR10837">
    <property type="entry name" value="PEPTIDYLARGININE DEIMINASE"/>
    <property type="match status" value="1"/>
</dbReference>
<evidence type="ECO:0000313" key="14">
    <source>
        <dbReference type="Proteomes" id="UP000288216"/>
    </source>
</evidence>
<comment type="similarity">
    <text evidence="2 8">Belongs to the protein arginine deiminase family.</text>
</comment>
<dbReference type="GO" id="GO:0005509">
    <property type="term" value="F:calcium ion binding"/>
    <property type="evidence" value="ECO:0007669"/>
    <property type="project" value="UniProtKB-UniRule"/>
</dbReference>
<dbReference type="InterPro" id="IPR036556">
    <property type="entry name" value="PAD_central_sf"/>
</dbReference>
<evidence type="ECO:0000256" key="5">
    <source>
        <dbReference type="ARBA" id="ARBA00022801"/>
    </source>
</evidence>